<organism evidence="2 3">
    <name type="scientific">Salinirubrum litoreum</name>
    <dbReference type="NCBI Taxonomy" id="1126234"/>
    <lineage>
        <taxon>Archaea</taxon>
        <taxon>Methanobacteriati</taxon>
        <taxon>Methanobacteriota</taxon>
        <taxon>Stenosarchaea group</taxon>
        <taxon>Halobacteria</taxon>
        <taxon>Halobacteriales</taxon>
        <taxon>Haloferacaceae</taxon>
        <taxon>Salinirubrum</taxon>
    </lineage>
</organism>
<dbReference type="Proteomes" id="UP001596201">
    <property type="component" value="Unassembled WGS sequence"/>
</dbReference>
<evidence type="ECO:0000313" key="2">
    <source>
        <dbReference type="EMBL" id="MFC5366979.1"/>
    </source>
</evidence>
<protein>
    <recommendedName>
        <fullName evidence="4">Yip1 domain-containing protein</fullName>
    </recommendedName>
</protein>
<evidence type="ECO:0000256" key="1">
    <source>
        <dbReference type="SAM" id="Phobius"/>
    </source>
</evidence>
<evidence type="ECO:0008006" key="4">
    <source>
        <dbReference type="Google" id="ProtNLM"/>
    </source>
</evidence>
<keyword evidence="1" id="KW-0812">Transmembrane</keyword>
<dbReference type="RefSeq" id="WP_227227690.1">
    <property type="nucleotide sequence ID" value="NZ_JAJCVJ010000001.1"/>
</dbReference>
<comment type="caution">
    <text evidence="2">The sequence shown here is derived from an EMBL/GenBank/DDBJ whole genome shotgun (WGS) entry which is preliminary data.</text>
</comment>
<name>A0ABD5RAI6_9EURY</name>
<gene>
    <name evidence="2" type="ORF">ACFPJ5_08500</name>
</gene>
<accession>A0ABD5RAI6</accession>
<feature type="transmembrane region" description="Helical" evidence="1">
    <location>
        <begin position="12"/>
        <end position="31"/>
    </location>
</feature>
<keyword evidence="3" id="KW-1185">Reference proteome</keyword>
<reference evidence="2 3" key="1">
    <citation type="journal article" date="2019" name="Int. J. Syst. Evol. Microbiol.">
        <title>The Global Catalogue of Microorganisms (GCM) 10K type strain sequencing project: providing services to taxonomists for standard genome sequencing and annotation.</title>
        <authorList>
            <consortium name="The Broad Institute Genomics Platform"/>
            <consortium name="The Broad Institute Genome Sequencing Center for Infectious Disease"/>
            <person name="Wu L."/>
            <person name="Ma J."/>
        </authorList>
    </citation>
    <scope>NUCLEOTIDE SEQUENCE [LARGE SCALE GENOMIC DNA]</scope>
    <source>
        <strain evidence="2 3">CGMCC 1.12237</strain>
    </source>
</reference>
<feature type="transmembrane region" description="Helical" evidence="1">
    <location>
        <begin position="81"/>
        <end position="108"/>
    </location>
</feature>
<proteinExistence type="predicted"/>
<feature type="transmembrane region" description="Helical" evidence="1">
    <location>
        <begin position="145"/>
        <end position="164"/>
    </location>
</feature>
<keyword evidence="1" id="KW-0472">Membrane</keyword>
<feature type="transmembrane region" description="Helical" evidence="1">
    <location>
        <begin position="43"/>
        <end position="69"/>
    </location>
</feature>
<evidence type="ECO:0000313" key="3">
    <source>
        <dbReference type="Proteomes" id="UP001596201"/>
    </source>
</evidence>
<dbReference type="EMBL" id="JBHSKX010000001">
    <property type="protein sequence ID" value="MFC5366979.1"/>
    <property type="molecule type" value="Genomic_DNA"/>
</dbReference>
<keyword evidence="1" id="KW-1133">Transmembrane helix</keyword>
<sequence length="178" mass="18286">MRVSLPRPRRRLVAPFLLVVYPLCWLVVRAVGLTAVDHPTAGAILRGVVLALGAVVVAALVAVAVAVCGPDRWTPALSTGSGLLAGSVTLALAAYVVVSSVVILPQWLDVPARVAGVVVGWPMAVVTLATYAVGNAVPAVRHSVVLRLVASLVGATLTAGWVLLLSDHVVRALSGRTT</sequence>
<feature type="transmembrane region" description="Helical" evidence="1">
    <location>
        <begin position="114"/>
        <end position="133"/>
    </location>
</feature>
<dbReference type="AlphaFoldDB" id="A0ABD5RAI6"/>